<feature type="domain" description="Mannitol dehydrogenase N-terminal" evidence="3">
    <location>
        <begin position="29"/>
        <end position="275"/>
    </location>
</feature>
<evidence type="ECO:0000256" key="1">
    <source>
        <dbReference type="ARBA" id="ARBA00023002"/>
    </source>
</evidence>
<dbReference type="InterPro" id="IPR008927">
    <property type="entry name" value="6-PGluconate_DH-like_C_sf"/>
</dbReference>
<dbReference type="Gene3D" id="1.10.1040.10">
    <property type="entry name" value="N-(1-d-carboxylethyl)-l-norvaline Dehydrogenase, domain 2"/>
    <property type="match status" value="1"/>
</dbReference>
<dbReference type="RefSeq" id="WP_058634638.1">
    <property type="nucleotide sequence ID" value="NZ_LDPZ01000017.1"/>
</dbReference>
<keyword evidence="1" id="KW-0560">Oxidoreductase</keyword>
<gene>
    <name evidence="5" type="ORF">NS226_08570</name>
</gene>
<dbReference type="SUPFAM" id="SSF51735">
    <property type="entry name" value="NAD(P)-binding Rossmann-fold domains"/>
    <property type="match status" value="1"/>
</dbReference>
<dbReference type="GO" id="GO:0019594">
    <property type="term" value="P:mannitol metabolic process"/>
    <property type="evidence" value="ECO:0007669"/>
    <property type="project" value="InterPro"/>
</dbReference>
<dbReference type="InterPro" id="IPR013131">
    <property type="entry name" value="Mannitol_DH_N"/>
</dbReference>
<name>A0A175RBM6_9HYPH</name>
<evidence type="ECO:0000313" key="5">
    <source>
        <dbReference type="EMBL" id="KTQ96094.1"/>
    </source>
</evidence>
<dbReference type="Pfam" id="PF01232">
    <property type="entry name" value="Mannitol_dh"/>
    <property type="match status" value="1"/>
</dbReference>
<proteinExistence type="predicted"/>
<dbReference type="InterPro" id="IPR036291">
    <property type="entry name" value="NAD(P)-bd_dom_sf"/>
</dbReference>
<dbReference type="EMBL" id="LDPZ01000017">
    <property type="protein sequence ID" value="KTQ96094.1"/>
    <property type="molecule type" value="Genomic_DNA"/>
</dbReference>
<sequence>MTSLTNQNLPEIGQRIAVPGYDRAKLSPGIAHFGVGNFHRAHQCVYLDDLFATGRDQDFAVVGLSVRTEDKPAFADMRAQDGLFTVTEVDDGLFRPRAVGSIVQLVEPGDREAILATLTAPEIRIVTLTVTEGGYYIAGDKPDLQHPDLVSDTENLSSARTVFGLILSAIRIRREAGAPPFTVLSCDNLPHNGDLTRGIVTGLAERVDGELADFVRREIAFPNSMVDRITPATNQTQIDTLAREKGVEDKRPVFCEPFIQWVIEDRFSAGRPALEHVGVTFVEDVTPYELMKLRILNAGHATIAYPSALLGLTYAHEAMRDDLVLRFFDDVERTYLLPASPEIEGVSRESYLAKVTERFANPAIADTIRRLCLDGSNRQPKFVIPALREFLAEGREVSGLAMLQALWCRYCYGELEDGTQIEPNDPNWDALREAARAAKDEPRRFLQQRGIFGDVADSEAYAEIFSRHLRAIWEKGTRQAMEDYLSGARR</sequence>
<dbReference type="Proteomes" id="UP000078272">
    <property type="component" value="Unassembled WGS sequence"/>
</dbReference>
<evidence type="ECO:0000259" key="3">
    <source>
        <dbReference type="Pfam" id="PF01232"/>
    </source>
</evidence>
<evidence type="ECO:0000256" key="2">
    <source>
        <dbReference type="ARBA" id="ARBA00023027"/>
    </source>
</evidence>
<dbReference type="PANTHER" id="PTHR43362">
    <property type="entry name" value="MANNITOL DEHYDROGENASE DSF1-RELATED"/>
    <property type="match status" value="1"/>
</dbReference>
<dbReference type="Gene3D" id="3.40.50.720">
    <property type="entry name" value="NAD(P)-binding Rossmann-like Domain"/>
    <property type="match status" value="1"/>
</dbReference>
<dbReference type="AlphaFoldDB" id="A0A175RBM6"/>
<reference evidence="5 6" key="1">
    <citation type="journal article" date="2016" name="Front. Microbiol.">
        <title>Genomic Resource of Rice Seed Associated Bacteria.</title>
        <authorList>
            <person name="Midha S."/>
            <person name="Bansal K."/>
            <person name="Sharma S."/>
            <person name="Kumar N."/>
            <person name="Patil P.P."/>
            <person name="Chaudhry V."/>
            <person name="Patil P.B."/>
        </authorList>
    </citation>
    <scope>NUCLEOTIDE SEQUENCE [LARGE SCALE GENOMIC DNA]</scope>
    <source>
        <strain evidence="5 6">NS226</strain>
    </source>
</reference>
<dbReference type="InterPro" id="IPR013328">
    <property type="entry name" value="6PGD_dom2"/>
</dbReference>
<accession>A0A175RBM6</accession>
<dbReference type="InterPro" id="IPR013118">
    <property type="entry name" value="Mannitol_DH_C"/>
</dbReference>
<feature type="domain" description="Mannitol dehydrogenase C-terminal" evidence="4">
    <location>
        <begin position="284"/>
        <end position="473"/>
    </location>
</feature>
<evidence type="ECO:0000259" key="4">
    <source>
        <dbReference type="Pfam" id="PF08125"/>
    </source>
</evidence>
<dbReference type="PRINTS" id="PR00084">
    <property type="entry name" value="MTLDHDRGNASE"/>
</dbReference>
<dbReference type="SUPFAM" id="SSF48179">
    <property type="entry name" value="6-phosphogluconate dehydrogenase C-terminal domain-like"/>
    <property type="match status" value="1"/>
</dbReference>
<dbReference type="Pfam" id="PF08125">
    <property type="entry name" value="Mannitol_dh_C"/>
    <property type="match status" value="1"/>
</dbReference>
<dbReference type="InterPro" id="IPR023027">
    <property type="entry name" value="Mannitol_DH_CS"/>
</dbReference>
<keyword evidence="2" id="KW-0520">NAD</keyword>
<dbReference type="PANTHER" id="PTHR43362:SF1">
    <property type="entry name" value="MANNITOL DEHYDROGENASE 2-RELATED"/>
    <property type="match status" value="1"/>
</dbReference>
<dbReference type="InterPro" id="IPR050988">
    <property type="entry name" value="Mannitol_DH/Oxidoreductase"/>
</dbReference>
<dbReference type="GO" id="GO:0016616">
    <property type="term" value="F:oxidoreductase activity, acting on the CH-OH group of donors, NAD or NADP as acceptor"/>
    <property type="evidence" value="ECO:0007669"/>
    <property type="project" value="TreeGrafter"/>
</dbReference>
<comment type="caution">
    <text evidence="5">The sequence shown here is derived from an EMBL/GenBank/DDBJ whole genome shotgun (WGS) entry which is preliminary data.</text>
</comment>
<dbReference type="OrthoDB" id="271711at2"/>
<protein>
    <submittedName>
        <fullName evidence="5">Mannitol dehydrogenase</fullName>
    </submittedName>
</protein>
<dbReference type="InterPro" id="IPR000669">
    <property type="entry name" value="Mannitol_DH"/>
</dbReference>
<dbReference type="PATRIC" id="fig|401562.3.peg.1086"/>
<organism evidence="5 6">
    <name type="scientific">Aureimonas ureilytica</name>
    <dbReference type="NCBI Taxonomy" id="401562"/>
    <lineage>
        <taxon>Bacteria</taxon>
        <taxon>Pseudomonadati</taxon>
        <taxon>Pseudomonadota</taxon>
        <taxon>Alphaproteobacteria</taxon>
        <taxon>Hyphomicrobiales</taxon>
        <taxon>Aurantimonadaceae</taxon>
        <taxon>Aureimonas</taxon>
    </lineage>
</organism>
<dbReference type="STRING" id="401562.NS365_09335"/>
<dbReference type="PROSITE" id="PS00974">
    <property type="entry name" value="MANNITOL_DHGENASE"/>
    <property type="match status" value="1"/>
</dbReference>
<evidence type="ECO:0000313" key="6">
    <source>
        <dbReference type="Proteomes" id="UP000078272"/>
    </source>
</evidence>